<accession>A0ABR1IL52</accession>
<feature type="region of interest" description="Disordered" evidence="1">
    <location>
        <begin position="187"/>
        <end position="206"/>
    </location>
</feature>
<name>A0ABR1IL52_9AGAR</name>
<feature type="compositionally biased region" description="Pro residues" evidence="1">
    <location>
        <begin position="192"/>
        <end position="206"/>
    </location>
</feature>
<sequence>MRLSRLSPLLLVPLLPQVNAHHKPPVHTAIAQRQWKPRDLIDICVDLSAVAGLASLLGVDVELCLCLKDLDLFLETNVNVKSDALGLKTALEALLRPLFDHGQHCRPMPSHAHRACKSSDPCHFDCDPGYILVGTQCVCDGCSTPSPTPRLVKSRADTVKVSVGDLLHADVDIDSKIVGTIGADIRLGSTSPAPPSDQPPSCPPPTNHDGLLALLHDILVQVGPGLQGLLQDLGTRCKCHGTPAGVDPSSSLAAVVNWSLDLGSVLASLETDLSHVNQLSSVATRLVADVDHCLGLDLDHNLADLLNHIGTASRVLLRDTNLLQVGLTTCGCTEQLLSSLLKDLHLTRRCDPAIAVTLPNIVDAQVNAGALDRPVLDVGHGLGLEPILHPARAYPIRRDLLSANTPTPTSHVEANVGLIANVNVGLGSTVSAITHKLGLDGLIYSSTSSSAPATVDALVKLVAHISTTTLHLYHILDSLGSTCQCRDIPPGSPTSDPKALINLSLGLGADINTSLNGLSNDLSLVPSLLTKVGQLTEALLMSLVPGIVSEVGVLVKYALVDTGELLHSLGLLKEGLDKCGCVDELAHSLVGIGHVKKVDKRNRFSFF</sequence>
<keyword evidence="2" id="KW-0732">Signal</keyword>
<comment type="caution">
    <text evidence="3">The sequence shown here is derived from an EMBL/GenBank/DDBJ whole genome shotgun (WGS) entry which is preliminary data.</text>
</comment>
<organism evidence="3 4">
    <name type="scientific">Marasmiellus scandens</name>
    <dbReference type="NCBI Taxonomy" id="2682957"/>
    <lineage>
        <taxon>Eukaryota</taxon>
        <taxon>Fungi</taxon>
        <taxon>Dikarya</taxon>
        <taxon>Basidiomycota</taxon>
        <taxon>Agaricomycotina</taxon>
        <taxon>Agaricomycetes</taxon>
        <taxon>Agaricomycetidae</taxon>
        <taxon>Agaricales</taxon>
        <taxon>Marasmiineae</taxon>
        <taxon>Omphalotaceae</taxon>
        <taxon>Marasmiellus</taxon>
    </lineage>
</organism>
<evidence type="ECO:0000256" key="1">
    <source>
        <dbReference type="SAM" id="MobiDB-lite"/>
    </source>
</evidence>
<feature type="chain" id="PRO_5047482290" evidence="2">
    <location>
        <begin position="21"/>
        <end position="607"/>
    </location>
</feature>
<gene>
    <name evidence="3" type="ORF">VKT23_020076</name>
</gene>
<dbReference type="EMBL" id="JBANRG010000119">
    <property type="protein sequence ID" value="KAK7434668.1"/>
    <property type="molecule type" value="Genomic_DNA"/>
</dbReference>
<evidence type="ECO:0000256" key="2">
    <source>
        <dbReference type="SAM" id="SignalP"/>
    </source>
</evidence>
<evidence type="ECO:0000313" key="4">
    <source>
        <dbReference type="Proteomes" id="UP001498398"/>
    </source>
</evidence>
<dbReference type="Proteomes" id="UP001498398">
    <property type="component" value="Unassembled WGS sequence"/>
</dbReference>
<proteinExistence type="predicted"/>
<evidence type="ECO:0000313" key="3">
    <source>
        <dbReference type="EMBL" id="KAK7434668.1"/>
    </source>
</evidence>
<reference evidence="3 4" key="1">
    <citation type="submission" date="2024-01" db="EMBL/GenBank/DDBJ databases">
        <title>A draft genome for the cacao thread blight pathogen Marasmiellus scandens.</title>
        <authorList>
            <person name="Baruah I.K."/>
            <person name="Leung J."/>
            <person name="Bukari Y."/>
            <person name="Amoako-Attah I."/>
            <person name="Meinhardt L.W."/>
            <person name="Bailey B.A."/>
            <person name="Cohen S.P."/>
        </authorList>
    </citation>
    <scope>NUCLEOTIDE SEQUENCE [LARGE SCALE GENOMIC DNA]</scope>
    <source>
        <strain evidence="3 4">GH-19</strain>
    </source>
</reference>
<keyword evidence="4" id="KW-1185">Reference proteome</keyword>
<protein>
    <submittedName>
        <fullName evidence="3">Uncharacterized protein</fullName>
    </submittedName>
</protein>
<feature type="signal peptide" evidence="2">
    <location>
        <begin position="1"/>
        <end position="20"/>
    </location>
</feature>